<reference evidence="1 2" key="2">
    <citation type="journal article" date="2022" name="Mol. Ecol. Resour.">
        <title>The genomes of chicory, endive, great burdock and yacon provide insights into Asteraceae paleo-polyploidization history and plant inulin production.</title>
        <authorList>
            <person name="Fan W."/>
            <person name="Wang S."/>
            <person name="Wang H."/>
            <person name="Wang A."/>
            <person name="Jiang F."/>
            <person name="Liu H."/>
            <person name="Zhao H."/>
            <person name="Xu D."/>
            <person name="Zhang Y."/>
        </authorList>
    </citation>
    <scope>NUCLEOTIDE SEQUENCE [LARGE SCALE GENOMIC DNA]</scope>
    <source>
        <strain evidence="2">cv. Punajuju</strain>
        <tissue evidence="1">Leaves</tissue>
    </source>
</reference>
<dbReference type="EMBL" id="CM042013">
    <property type="protein sequence ID" value="KAI3740678.1"/>
    <property type="molecule type" value="Genomic_DNA"/>
</dbReference>
<reference evidence="2" key="1">
    <citation type="journal article" date="2022" name="Mol. Ecol. Resour.">
        <title>The genomes of chicory, endive, great burdock and yacon provide insights into Asteraceae palaeo-polyploidization history and plant inulin production.</title>
        <authorList>
            <person name="Fan W."/>
            <person name="Wang S."/>
            <person name="Wang H."/>
            <person name="Wang A."/>
            <person name="Jiang F."/>
            <person name="Liu H."/>
            <person name="Zhao H."/>
            <person name="Xu D."/>
            <person name="Zhang Y."/>
        </authorList>
    </citation>
    <scope>NUCLEOTIDE SEQUENCE [LARGE SCALE GENOMIC DNA]</scope>
    <source>
        <strain evidence="2">cv. Punajuju</strain>
    </source>
</reference>
<comment type="caution">
    <text evidence="1">The sequence shown here is derived from an EMBL/GenBank/DDBJ whole genome shotgun (WGS) entry which is preliminary data.</text>
</comment>
<sequence length="138" mass="16031">MIVRAHLRMKYDHVVKHQNQTEWNMHKRFDLRNEHLNMLDILGEPKDTDTLVHHALRNKLQVEVAAINEYLSFELSKMTPTYSPPRTEGLIYSPIKPTGDPATVRAKEEYFDDLAAKFQDDLDKELKTGVASNVEWPS</sequence>
<accession>A0ACB9D236</accession>
<protein>
    <submittedName>
        <fullName evidence="1">Uncharacterized protein</fullName>
    </submittedName>
</protein>
<proteinExistence type="predicted"/>
<organism evidence="1 2">
    <name type="scientific">Cichorium intybus</name>
    <name type="common">Chicory</name>
    <dbReference type="NCBI Taxonomy" id="13427"/>
    <lineage>
        <taxon>Eukaryota</taxon>
        <taxon>Viridiplantae</taxon>
        <taxon>Streptophyta</taxon>
        <taxon>Embryophyta</taxon>
        <taxon>Tracheophyta</taxon>
        <taxon>Spermatophyta</taxon>
        <taxon>Magnoliopsida</taxon>
        <taxon>eudicotyledons</taxon>
        <taxon>Gunneridae</taxon>
        <taxon>Pentapetalae</taxon>
        <taxon>asterids</taxon>
        <taxon>campanulids</taxon>
        <taxon>Asterales</taxon>
        <taxon>Asteraceae</taxon>
        <taxon>Cichorioideae</taxon>
        <taxon>Cichorieae</taxon>
        <taxon>Cichoriinae</taxon>
        <taxon>Cichorium</taxon>
    </lineage>
</organism>
<evidence type="ECO:0000313" key="1">
    <source>
        <dbReference type="EMBL" id="KAI3740678.1"/>
    </source>
</evidence>
<name>A0ACB9D236_CICIN</name>
<dbReference type="Proteomes" id="UP001055811">
    <property type="component" value="Linkage Group LG05"/>
</dbReference>
<evidence type="ECO:0000313" key="2">
    <source>
        <dbReference type="Proteomes" id="UP001055811"/>
    </source>
</evidence>
<keyword evidence="2" id="KW-1185">Reference proteome</keyword>
<gene>
    <name evidence="1" type="ORF">L2E82_31148</name>
</gene>